<keyword evidence="2" id="KW-0547">Nucleotide-binding</keyword>
<gene>
    <name evidence="5" type="ORF">JIN84_15025</name>
</gene>
<dbReference type="GO" id="GO:0005524">
    <property type="term" value="F:ATP binding"/>
    <property type="evidence" value="ECO:0007669"/>
    <property type="project" value="UniProtKB-KW"/>
</dbReference>
<feature type="active site" evidence="1">
    <location>
        <position position="194"/>
    </location>
</feature>
<dbReference type="PROSITE" id="PS51459">
    <property type="entry name" value="FIDO"/>
    <property type="match status" value="1"/>
</dbReference>
<keyword evidence="2" id="KW-0067">ATP-binding</keyword>
<sequence length="439" mass="49522">MNSDFATIDALKTELDAILPMGDADERRLWEKLRLEWNFHSNHIEGNTLTYGETVLLLLHGQTHGNHSLREYEEMKAHDVGIKHLRNLAADKSRLITPSDIRDLNKIILKEPFWKPTQTPDGHPSRAEVIPGEYKTLPNSVLTASGELFEYASPLEVPSRMQALVDDLEKSLGDRKHHILTIAAKLHHDFVLIHPFDDGNGRVARMLVNYLFLRENYPPIIVPTEQKRDYLTSLRLADAGELESLEAFLGKQLEKSLKLAVGAAKGESIEEPSDVEKQVTLFIREQNSKDKVNEPDDDVLQPFIDSSVRPFVKKLDTKMRTLAPLFSRISLMATNGNGELMLDINPASTPTLNVVRPQAKHSFSYSYLYYQSSAANAFTHRTKVEIEYKKEGYALNHDGKILISKPYSEPMLAEEIDGITSRILAKTFEAIRSKAGQVG</sequence>
<dbReference type="AlphaFoldDB" id="A0A934V870"/>
<evidence type="ECO:0000313" key="6">
    <source>
        <dbReference type="Proteomes" id="UP000600139"/>
    </source>
</evidence>
<comment type="caution">
    <text evidence="5">The sequence shown here is derived from an EMBL/GenBank/DDBJ whole genome shotgun (WGS) entry which is preliminary data.</text>
</comment>
<organism evidence="5 6">
    <name type="scientific">Luteolibacter yonseiensis</name>
    <dbReference type="NCBI Taxonomy" id="1144680"/>
    <lineage>
        <taxon>Bacteria</taxon>
        <taxon>Pseudomonadati</taxon>
        <taxon>Verrucomicrobiota</taxon>
        <taxon>Verrucomicrobiia</taxon>
        <taxon>Verrucomicrobiales</taxon>
        <taxon>Verrucomicrobiaceae</taxon>
        <taxon>Luteolibacter</taxon>
    </lineage>
</organism>
<evidence type="ECO:0000259" key="4">
    <source>
        <dbReference type="PROSITE" id="PS51459"/>
    </source>
</evidence>
<feature type="site" description="Important for autoinhibition of adenylyltransferase activity" evidence="3">
    <location>
        <position position="45"/>
    </location>
</feature>
<dbReference type="InterPro" id="IPR040198">
    <property type="entry name" value="Fido_containing"/>
</dbReference>
<keyword evidence="6" id="KW-1185">Reference proteome</keyword>
<reference evidence="5" key="1">
    <citation type="submission" date="2021-01" db="EMBL/GenBank/DDBJ databases">
        <title>Modified the classification status of verrucomicrobia.</title>
        <authorList>
            <person name="Feng X."/>
        </authorList>
    </citation>
    <scope>NUCLEOTIDE SEQUENCE</scope>
    <source>
        <strain evidence="5">JCM 18052</strain>
    </source>
</reference>
<dbReference type="EMBL" id="JAENIK010000011">
    <property type="protein sequence ID" value="MBK1816937.1"/>
    <property type="molecule type" value="Genomic_DNA"/>
</dbReference>
<dbReference type="SUPFAM" id="SSF140931">
    <property type="entry name" value="Fic-like"/>
    <property type="match status" value="1"/>
</dbReference>
<dbReference type="Gene3D" id="1.10.3290.10">
    <property type="entry name" value="Fido-like domain"/>
    <property type="match status" value="1"/>
</dbReference>
<feature type="binding site" evidence="2">
    <location>
        <begin position="198"/>
        <end position="205"/>
    </location>
    <ligand>
        <name>ATP</name>
        <dbReference type="ChEBI" id="CHEBI:30616"/>
    </ligand>
</feature>
<accession>A0A934V870</accession>
<protein>
    <submittedName>
        <fullName evidence="5">Fic family protein</fullName>
    </submittedName>
</protein>
<dbReference type="PANTHER" id="PTHR13504:SF38">
    <property type="entry name" value="FIDO DOMAIN-CONTAINING PROTEIN"/>
    <property type="match status" value="1"/>
</dbReference>
<name>A0A934V870_9BACT</name>
<feature type="domain" description="Fido" evidence="4">
    <location>
        <begin position="96"/>
        <end position="251"/>
    </location>
</feature>
<evidence type="ECO:0000313" key="5">
    <source>
        <dbReference type="EMBL" id="MBK1816937.1"/>
    </source>
</evidence>
<dbReference type="Pfam" id="PF02661">
    <property type="entry name" value="Fic"/>
    <property type="match status" value="1"/>
</dbReference>
<dbReference type="InterPro" id="IPR036597">
    <property type="entry name" value="Fido-like_dom_sf"/>
</dbReference>
<dbReference type="RefSeq" id="WP_200351860.1">
    <property type="nucleotide sequence ID" value="NZ_BAABHZ010000006.1"/>
</dbReference>
<dbReference type="Proteomes" id="UP000600139">
    <property type="component" value="Unassembled WGS sequence"/>
</dbReference>
<evidence type="ECO:0000256" key="3">
    <source>
        <dbReference type="PIRSR" id="PIRSR640198-3"/>
    </source>
</evidence>
<dbReference type="InterPro" id="IPR003812">
    <property type="entry name" value="Fido"/>
</dbReference>
<evidence type="ECO:0000256" key="1">
    <source>
        <dbReference type="PIRSR" id="PIRSR640198-1"/>
    </source>
</evidence>
<evidence type="ECO:0000256" key="2">
    <source>
        <dbReference type="PIRSR" id="PIRSR640198-2"/>
    </source>
</evidence>
<dbReference type="PANTHER" id="PTHR13504">
    <property type="entry name" value="FIDO DOMAIN-CONTAINING PROTEIN DDB_G0283145"/>
    <property type="match status" value="1"/>
</dbReference>
<proteinExistence type="predicted"/>